<evidence type="ECO:0000313" key="2">
    <source>
        <dbReference type="EMBL" id="OJD11094.1"/>
    </source>
</evidence>
<feature type="chain" id="PRO_5012453355" evidence="1">
    <location>
        <begin position="21"/>
        <end position="251"/>
    </location>
</feature>
<dbReference type="VEuPathDB" id="FungiDB:AJ78_08065"/>
<dbReference type="AlphaFoldDB" id="A0A1J9P4M5"/>
<feature type="signal peptide" evidence="1">
    <location>
        <begin position="1"/>
        <end position="20"/>
    </location>
</feature>
<comment type="caution">
    <text evidence="2">The sequence shown here is derived from an EMBL/GenBank/DDBJ whole genome shotgun (WGS) entry which is preliminary data.</text>
</comment>
<keyword evidence="3" id="KW-1185">Reference proteome</keyword>
<reference evidence="2 3" key="1">
    <citation type="submission" date="2015-07" db="EMBL/GenBank/DDBJ databases">
        <title>Emmonsia species relationships and genome sequence.</title>
        <authorList>
            <consortium name="The Broad Institute Genomics Platform"/>
            <person name="Cuomo C.A."/>
            <person name="Munoz J.F."/>
            <person name="Imamovic A."/>
            <person name="Priest M.E."/>
            <person name="Young S."/>
            <person name="Clay O.K."/>
            <person name="McEwen J.G."/>
        </authorList>
    </citation>
    <scope>NUCLEOTIDE SEQUENCE [LARGE SCALE GENOMIC DNA]</scope>
    <source>
        <strain evidence="2 3">UAMH 9510</strain>
    </source>
</reference>
<protein>
    <submittedName>
        <fullName evidence="2">Uncharacterized protein</fullName>
    </submittedName>
</protein>
<name>A0A1J9P4M5_9EURO</name>
<dbReference type="OrthoDB" id="4187876at2759"/>
<evidence type="ECO:0000256" key="1">
    <source>
        <dbReference type="SAM" id="SignalP"/>
    </source>
</evidence>
<dbReference type="Proteomes" id="UP000182235">
    <property type="component" value="Unassembled WGS sequence"/>
</dbReference>
<gene>
    <name evidence="2" type="ORF">AJ78_08065</name>
</gene>
<evidence type="ECO:0000313" key="3">
    <source>
        <dbReference type="Proteomes" id="UP000182235"/>
    </source>
</evidence>
<accession>A0A1J9P4M5</accession>
<proteinExistence type="predicted"/>
<sequence length="251" mass="28372">MAEVLKASSLALTFLDMVIAQEGVVIGDKQFSSFCGLLEYIDSARNTLTQDEYREVRDTACRCMAELRALSDEGFAVFCDLFHEDSDWNHFKRIMEIQIKRRKTTARIAAACRNCRALKNAQDNVALIWGEIGGKVIAGRGQTFVRSIYTIALRHTQWSEAVHHFNQAIFRRITIRTAGRCSSVKLQFSDVQYVTRNLVGTTPKPLTEKQLRSVGCGLDKIGLLKQERKFVNNSKLAQREVSRTPPPLFAP</sequence>
<dbReference type="EMBL" id="LGRN01000616">
    <property type="protein sequence ID" value="OJD11094.1"/>
    <property type="molecule type" value="Genomic_DNA"/>
</dbReference>
<organism evidence="2 3">
    <name type="scientific">Emergomyces pasteurianus Ep9510</name>
    <dbReference type="NCBI Taxonomy" id="1447872"/>
    <lineage>
        <taxon>Eukaryota</taxon>
        <taxon>Fungi</taxon>
        <taxon>Dikarya</taxon>
        <taxon>Ascomycota</taxon>
        <taxon>Pezizomycotina</taxon>
        <taxon>Eurotiomycetes</taxon>
        <taxon>Eurotiomycetidae</taxon>
        <taxon>Onygenales</taxon>
        <taxon>Ajellomycetaceae</taxon>
        <taxon>Emergomyces</taxon>
    </lineage>
</organism>
<keyword evidence="1" id="KW-0732">Signal</keyword>